<gene>
    <name evidence="2" type="ORF">AQPE_2826</name>
</gene>
<dbReference type="AlphaFoldDB" id="A0A5K7SAQ5"/>
<evidence type="ECO:0000256" key="1">
    <source>
        <dbReference type="SAM" id="SignalP"/>
    </source>
</evidence>
<sequence length="233" mass="25141">MKLLNFFVLVSIALLIASCNKNQDEGSGTGDAIIVVKKSGTNTVYGVSLYAYSFSPFQSVKATSSADATKNYTLKENQGYKTNFAYEAPDTEFTVTKPVASTFNFTAVFENGVTDEFTDELTASALSVPVLDVPKFDATTSELTATWASVTDADSYAINIMDGSTMVFGSLELANTIKSYTLSATSSGWINGITPVAGKTYTLRLNAYLYEDNGNTYNMQSVSMAERSIVWGK</sequence>
<dbReference type="Proteomes" id="UP001193389">
    <property type="component" value="Chromosome"/>
</dbReference>
<feature type="chain" id="PRO_5024309750" description="DUF4397 domain-containing protein" evidence="1">
    <location>
        <begin position="24"/>
        <end position="233"/>
    </location>
</feature>
<keyword evidence="3" id="KW-1185">Reference proteome</keyword>
<dbReference type="KEGG" id="anf:AQPE_2826"/>
<protein>
    <recommendedName>
        <fullName evidence="4">DUF4397 domain-containing protein</fullName>
    </recommendedName>
</protein>
<dbReference type="EMBL" id="AP018694">
    <property type="protein sequence ID" value="BBE18663.1"/>
    <property type="molecule type" value="Genomic_DNA"/>
</dbReference>
<organism evidence="2 3">
    <name type="scientific">Aquipluma nitroreducens</name>
    <dbReference type="NCBI Taxonomy" id="2010828"/>
    <lineage>
        <taxon>Bacteria</taxon>
        <taxon>Pseudomonadati</taxon>
        <taxon>Bacteroidota</taxon>
        <taxon>Bacteroidia</taxon>
        <taxon>Marinilabiliales</taxon>
        <taxon>Prolixibacteraceae</taxon>
        <taxon>Aquipluma</taxon>
    </lineage>
</organism>
<evidence type="ECO:0000313" key="3">
    <source>
        <dbReference type="Proteomes" id="UP001193389"/>
    </source>
</evidence>
<dbReference type="RefSeq" id="WP_318346978.1">
    <property type="nucleotide sequence ID" value="NZ_AP018694.1"/>
</dbReference>
<proteinExistence type="predicted"/>
<keyword evidence="1" id="KW-0732">Signal</keyword>
<accession>A0A5K7SAQ5</accession>
<name>A0A5K7SAQ5_9BACT</name>
<evidence type="ECO:0000313" key="2">
    <source>
        <dbReference type="EMBL" id="BBE18663.1"/>
    </source>
</evidence>
<reference evidence="2" key="1">
    <citation type="journal article" date="2020" name="Int. J. Syst. Evol. Microbiol.">
        <title>Aquipluma nitroreducens gen. nov. sp. nov., a novel facultatively anaerobic bacterium isolated from a freshwater lake.</title>
        <authorList>
            <person name="Watanabe M."/>
            <person name="Kojima H."/>
            <person name="Fukui M."/>
        </authorList>
    </citation>
    <scope>NUCLEOTIDE SEQUENCE</scope>
    <source>
        <strain evidence="2">MeG22</strain>
    </source>
</reference>
<feature type="signal peptide" evidence="1">
    <location>
        <begin position="1"/>
        <end position="23"/>
    </location>
</feature>
<dbReference type="PROSITE" id="PS51257">
    <property type="entry name" value="PROKAR_LIPOPROTEIN"/>
    <property type="match status" value="1"/>
</dbReference>
<evidence type="ECO:0008006" key="4">
    <source>
        <dbReference type="Google" id="ProtNLM"/>
    </source>
</evidence>